<feature type="region of interest" description="Disordered" evidence="1">
    <location>
        <begin position="97"/>
        <end position="117"/>
    </location>
</feature>
<dbReference type="Proteomes" id="UP001610446">
    <property type="component" value="Unassembled WGS sequence"/>
</dbReference>
<feature type="transmembrane region" description="Helical" evidence="2">
    <location>
        <begin position="266"/>
        <end position="287"/>
    </location>
</feature>
<keyword evidence="2" id="KW-1133">Transmembrane helix</keyword>
<protein>
    <submittedName>
        <fullName evidence="3">Uncharacterized protein</fullName>
    </submittedName>
</protein>
<dbReference type="InterPro" id="IPR046536">
    <property type="entry name" value="DUF6601"/>
</dbReference>
<keyword evidence="2" id="KW-0812">Transmembrane</keyword>
<evidence type="ECO:0000313" key="4">
    <source>
        <dbReference type="Proteomes" id="UP001610446"/>
    </source>
</evidence>
<evidence type="ECO:0000313" key="3">
    <source>
        <dbReference type="EMBL" id="KAL2837475.1"/>
    </source>
</evidence>
<dbReference type="PANTHER" id="PTHR34414">
    <property type="entry name" value="HET DOMAIN-CONTAINING PROTEIN-RELATED"/>
    <property type="match status" value="1"/>
</dbReference>
<organism evidence="3 4">
    <name type="scientific">Aspergillus pseudoustus</name>
    <dbReference type="NCBI Taxonomy" id="1810923"/>
    <lineage>
        <taxon>Eukaryota</taxon>
        <taxon>Fungi</taxon>
        <taxon>Dikarya</taxon>
        <taxon>Ascomycota</taxon>
        <taxon>Pezizomycotina</taxon>
        <taxon>Eurotiomycetes</taxon>
        <taxon>Eurotiomycetidae</taxon>
        <taxon>Eurotiales</taxon>
        <taxon>Aspergillaceae</taxon>
        <taxon>Aspergillus</taxon>
        <taxon>Aspergillus subgen. Nidulantes</taxon>
    </lineage>
</organism>
<reference evidence="3 4" key="1">
    <citation type="submission" date="2024-07" db="EMBL/GenBank/DDBJ databases">
        <title>Section-level genome sequencing and comparative genomics of Aspergillus sections Usti and Cavernicolus.</title>
        <authorList>
            <consortium name="Lawrence Berkeley National Laboratory"/>
            <person name="Nybo J.L."/>
            <person name="Vesth T.C."/>
            <person name="Theobald S."/>
            <person name="Frisvad J.C."/>
            <person name="Larsen T.O."/>
            <person name="Kjaerboelling I."/>
            <person name="Rothschild-Mancinelli K."/>
            <person name="Lyhne E.K."/>
            <person name="Kogle M.E."/>
            <person name="Barry K."/>
            <person name="Clum A."/>
            <person name="Na H."/>
            <person name="Ledsgaard L."/>
            <person name="Lin J."/>
            <person name="Lipzen A."/>
            <person name="Kuo A."/>
            <person name="Riley R."/>
            <person name="Mondo S."/>
            <person name="Labutti K."/>
            <person name="Haridas S."/>
            <person name="Pangalinan J."/>
            <person name="Salamov A.A."/>
            <person name="Simmons B.A."/>
            <person name="Magnuson J.K."/>
            <person name="Chen J."/>
            <person name="Drula E."/>
            <person name="Henrissat B."/>
            <person name="Wiebenga A."/>
            <person name="Lubbers R.J."/>
            <person name="Gomes A.C."/>
            <person name="Makela M.R."/>
            <person name="Stajich J."/>
            <person name="Grigoriev I.V."/>
            <person name="Mortensen U.H."/>
            <person name="De Vries R.P."/>
            <person name="Baker S.E."/>
            <person name="Andersen M.R."/>
        </authorList>
    </citation>
    <scope>NUCLEOTIDE SEQUENCE [LARGE SCALE GENOMIC DNA]</scope>
    <source>
        <strain evidence="3 4">CBS 123904</strain>
    </source>
</reference>
<accession>A0ABR4JBQ1</accession>
<keyword evidence="2" id="KW-0472">Membrane</keyword>
<keyword evidence="4" id="KW-1185">Reference proteome</keyword>
<gene>
    <name evidence="3" type="ORF">BJY01DRAFT_237851</name>
</gene>
<dbReference type="Pfam" id="PF20246">
    <property type="entry name" value="DUF6601"/>
    <property type="match status" value="1"/>
</dbReference>
<dbReference type="PANTHER" id="PTHR34414:SF1">
    <property type="entry name" value="SUBTILISIN-LIKE SERINE PROTEASE"/>
    <property type="match status" value="1"/>
</dbReference>
<proteinExistence type="predicted"/>
<name>A0ABR4JBQ1_9EURO</name>
<dbReference type="EMBL" id="JBFXLU010000160">
    <property type="protein sequence ID" value="KAL2837475.1"/>
    <property type="molecule type" value="Genomic_DNA"/>
</dbReference>
<comment type="caution">
    <text evidence="3">The sequence shown here is derived from an EMBL/GenBank/DDBJ whole genome shotgun (WGS) entry which is preliminary data.</text>
</comment>
<evidence type="ECO:0000256" key="2">
    <source>
        <dbReference type="SAM" id="Phobius"/>
    </source>
</evidence>
<sequence length="304" mass="34069">MWSPVENPLTFIQLDLSVERLTRIWKYLWFAKSLSPPQPLSTIVSLSREITLDENIIMHMVWADRKHIHLKPLPRYLLDSRFWSTYIVRSENCPQTCPNSQAETVPEPEATTQATPASACPHSSLYKDALGFLSSYLTLIRFESDFAIAQAHSLLPPDLRWETWRTIAHQTLASGAMRHRDSINPRYHLGALRLSHLDAIHALRYGDLLRGYLGQHKSTVELFAENVAPITAMTVYVALVLTAMQVGLATEALAGNRAFQNASYGFTVFAILGPLVLIGFIYCVGAAEVLSPIRRAKTVPDGQE</sequence>
<feature type="transmembrane region" description="Helical" evidence="2">
    <location>
        <begin position="227"/>
        <end position="246"/>
    </location>
</feature>
<evidence type="ECO:0000256" key="1">
    <source>
        <dbReference type="SAM" id="MobiDB-lite"/>
    </source>
</evidence>